<name>A0A9W5S1K1_9BACL</name>
<dbReference type="Pfam" id="PF07833">
    <property type="entry name" value="Cu_amine_oxidN1"/>
    <property type="match status" value="1"/>
</dbReference>
<dbReference type="RefSeq" id="WP_036580502.1">
    <property type="nucleotide sequence ID" value="NZ_KK082185.1"/>
</dbReference>
<evidence type="ECO:0000313" key="2">
    <source>
        <dbReference type="EMBL" id="EXX88309.1"/>
    </source>
</evidence>
<dbReference type="Proteomes" id="UP000053750">
    <property type="component" value="Unassembled WGS sequence"/>
</dbReference>
<dbReference type="AlphaFoldDB" id="A0A9W5S1K1"/>
<feature type="domain" description="Copper amine oxidase-like N-terminal" evidence="1">
    <location>
        <begin position="34"/>
        <end position="87"/>
    </location>
</feature>
<sequence length="187" mass="21046">MKLKKLLVLVVLLSIWGGTMILADAASQRVKVIVNGSELNETGLLEENKTYLPLRQIAGALQSLISWDESTKRVALNKPNVHMFLFKDTTVFGKVNKGSKVTFSAWAQVDSLTTDISAFKIVIAGPDGKEDLIQSQEVASQKDNFWFRTKEVRYLFDSSGNYPVRMYMKPSRSDEWNLVSEKLIIAE</sequence>
<proteinExistence type="predicted"/>
<reference evidence="2 3" key="1">
    <citation type="submission" date="2014-02" db="EMBL/GenBank/DDBJ databases">
        <title>Genome sequence of Paenibacillus darwinianus reveals adaptive mechanisms for survival in Antarctic soils.</title>
        <authorList>
            <person name="Dsouza M."/>
            <person name="Taylor M.W."/>
            <person name="Turner S.J."/>
            <person name="Aislabie J."/>
        </authorList>
    </citation>
    <scope>NUCLEOTIDE SEQUENCE [LARGE SCALE GENOMIC DNA]</scope>
    <source>
        <strain evidence="2 3">CE1</strain>
    </source>
</reference>
<evidence type="ECO:0000259" key="1">
    <source>
        <dbReference type="Pfam" id="PF07833"/>
    </source>
</evidence>
<dbReference type="EMBL" id="JFHU01000129">
    <property type="protein sequence ID" value="EXX88309.1"/>
    <property type="molecule type" value="Genomic_DNA"/>
</dbReference>
<gene>
    <name evidence="2" type="ORF">BG53_02210</name>
</gene>
<dbReference type="InterPro" id="IPR012854">
    <property type="entry name" value="Cu_amine_oxidase-like_N"/>
</dbReference>
<organism evidence="2 3">
    <name type="scientific">Paenibacillus darwinianus</name>
    <dbReference type="NCBI Taxonomy" id="1380763"/>
    <lineage>
        <taxon>Bacteria</taxon>
        <taxon>Bacillati</taxon>
        <taxon>Bacillota</taxon>
        <taxon>Bacilli</taxon>
        <taxon>Bacillales</taxon>
        <taxon>Paenibacillaceae</taxon>
        <taxon>Paenibacillus</taxon>
    </lineage>
</organism>
<accession>A0A9W5S1K1</accession>
<evidence type="ECO:0000313" key="3">
    <source>
        <dbReference type="Proteomes" id="UP000053750"/>
    </source>
</evidence>
<dbReference type="OrthoDB" id="2677881at2"/>
<comment type="caution">
    <text evidence="2">The sequence shown here is derived from an EMBL/GenBank/DDBJ whole genome shotgun (WGS) entry which is preliminary data.</text>
</comment>
<keyword evidence="3" id="KW-1185">Reference proteome</keyword>
<protein>
    <submittedName>
        <fullName evidence="2">Copper amine oxidase</fullName>
    </submittedName>
</protein>